<name>A0ACB8ZQJ2_CICIN</name>
<protein>
    <submittedName>
        <fullName evidence="1">Uncharacterized protein</fullName>
    </submittedName>
</protein>
<reference evidence="1 2" key="2">
    <citation type="journal article" date="2022" name="Mol. Ecol. Resour.">
        <title>The genomes of chicory, endive, great burdock and yacon provide insights into Asteraceae paleo-polyploidization history and plant inulin production.</title>
        <authorList>
            <person name="Fan W."/>
            <person name="Wang S."/>
            <person name="Wang H."/>
            <person name="Wang A."/>
            <person name="Jiang F."/>
            <person name="Liu H."/>
            <person name="Zhao H."/>
            <person name="Xu D."/>
            <person name="Zhang Y."/>
        </authorList>
    </citation>
    <scope>NUCLEOTIDE SEQUENCE [LARGE SCALE GENOMIC DNA]</scope>
    <source>
        <strain evidence="2">cv. Punajuju</strain>
        <tissue evidence="1">Leaves</tissue>
    </source>
</reference>
<reference evidence="2" key="1">
    <citation type="journal article" date="2022" name="Mol. Ecol. Resour.">
        <title>The genomes of chicory, endive, great burdock and yacon provide insights into Asteraceae palaeo-polyploidization history and plant inulin production.</title>
        <authorList>
            <person name="Fan W."/>
            <person name="Wang S."/>
            <person name="Wang H."/>
            <person name="Wang A."/>
            <person name="Jiang F."/>
            <person name="Liu H."/>
            <person name="Zhao H."/>
            <person name="Xu D."/>
            <person name="Zhang Y."/>
        </authorList>
    </citation>
    <scope>NUCLEOTIDE SEQUENCE [LARGE SCALE GENOMIC DNA]</scope>
    <source>
        <strain evidence="2">cv. Punajuju</strain>
    </source>
</reference>
<evidence type="ECO:0000313" key="2">
    <source>
        <dbReference type="Proteomes" id="UP001055811"/>
    </source>
</evidence>
<dbReference type="EMBL" id="CM042016">
    <property type="protein sequence ID" value="KAI3699920.1"/>
    <property type="molecule type" value="Genomic_DNA"/>
</dbReference>
<evidence type="ECO:0000313" key="1">
    <source>
        <dbReference type="EMBL" id="KAI3699920.1"/>
    </source>
</evidence>
<dbReference type="Proteomes" id="UP001055811">
    <property type="component" value="Linkage Group LG08"/>
</dbReference>
<sequence length="111" mass="12188">MTSCSLSSQQEETFAKLNSIQSLVVHQISHLLPSILVLVLGFKMHDWAAPVIAAALFALLAPGLIFQMPGKESAVGFMNMKTSIISMFLHTVLYGLLLILFLVVLDIHMYA</sequence>
<keyword evidence="2" id="KW-1185">Reference proteome</keyword>
<gene>
    <name evidence="1" type="ORF">L2E82_44528</name>
</gene>
<accession>A0ACB8ZQJ2</accession>
<organism evidence="1 2">
    <name type="scientific">Cichorium intybus</name>
    <name type="common">Chicory</name>
    <dbReference type="NCBI Taxonomy" id="13427"/>
    <lineage>
        <taxon>Eukaryota</taxon>
        <taxon>Viridiplantae</taxon>
        <taxon>Streptophyta</taxon>
        <taxon>Embryophyta</taxon>
        <taxon>Tracheophyta</taxon>
        <taxon>Spermatophyta</taxon>
        <taxon>Magnoliopsida</taxon>
        <taxon>eudicotyledons</taxon>
        <taxon>Gunneridae</taxon>
        <taxon>Pentapetalae</taxon>
        <taxon>asterids</taxon>
        <taxon>campanulids</taxon>
        <taxon>Asterales</taxon>
        <taxon>Asteraceae</taxon>
        <taxon>Cichorioideae</taxon>
        <taxon>Cichorieae</taxon>
        <taxon>Cichoriinae</taxon>
        <taxon>Cichorium</taxon>
    </lineage>
</organism>
<comment type="caution">
    <text evidence="1">The sequence shown here is derived from an EMBL/GenBank/DDBJ whole genome shotgun (WGS) entry which is preliminary data.</text>
</comment>
<proteinExistence type="predicted"/>